<proteinExistence type="predicted"/>
<dbReference type="AlphaFoldDB" id="A0AAD1S8E5"/>
<organism evidence="1 2">
    <name type="scientific">Pelobates cultripes</name>
    <name type="common">Western spadefoot toad</name>
    <dbReference type="NCBI Taxonomy" id="61616"/>
    <lineage>
        <taxon>Eukaryota</taxon>
        <taxon>Metazoa</taxon>
        <taxon>Chordata</taxon>
        <taxon>Craniata</taxon>
        <taxon>Vertebrata</taxon>
        <taxon>Euteleostomi</taxon>
        <taxon>Amphibia</taxon>
        <taxon>Batrachia</taxon>
        <taxon>Anura</taxon>
        <taxon>Pelobatoidea</taxon>
        <taxon>Pelobatidae</taxon>
        <taxon>Pelobates</taxon>
    </lineage>
</organism>
<dbReference type="EMBL" id="OW240916">
    <property type="protein sequence ID" value="CAH2293525.1"/>
    <property type="molecule type" value="Genomic_DNA"/>
</dbReference>
<accession>A0AAD1S8E5</accession>
<evidence type="ECO:0000313" key="2">
    <source>
        <dbReference type="Proteomes" id="UP001295444"/>
    </source>
</evidence>
<sequence>ARRGTAAIATSTNPRHGLDWLIAAKGDILPAPVVYTAAAESEVVTNGCHGIVT</sequence>
<protein>
    <submittedName>
        <fullName evidence="1">Uncharacterized protein</fullName>
    </submittedName>
</protein>
<feature type="non-terminal residue" evidence="1">
    <location>
        <position position="1"/>
    </location>
</feature>
<name>A0AAD1S8E5_PELCU</name>
<keyword evidence="2" id="KW-1185">Reference proteome</keyword>
<reference evidence="1" key="1">
    <citation type="submission" date="2022-03" db="EMBL/GenBank/DDBJ databases">
        <authorList>
            <person name="Alioto T."/>
            <person name="Alioto T."/>
            <person name="Gomez Garrido J."/>
        </authorList>
    </citation>
    <scope>NUCLEOTIDE SEQUENCE</scope>
</reference>
<gene>
    <name evidence="1" type="ORF">PECUL_23A011520</name>
</gene>
<evidence type="ECO:0000313" key="1">
    <source>
        <dbReference type="EMBL" id="CAH2293525.1"/>
    </source>
</evidence>
<dbReference type="Proteomes" id="UP001295444">
    <property type="component" value="Chromosome 05"/>
</dbReference>